<name>A0ABU0JY62_9BACL</name>
<gene>
    <name evidence="1" type="ORF">QO000_000984</name>
</gene>
<dbReference type="RefSeq" id="WP_161797316.1">
    <property type="nucleotide sequence ID" value="NZ_CP119526.1"/>
</dbReference>
<evidence type="ECO:0000313" key="1">
    <source>
        <dbReference type="EMBL" id="MDQ0482031.1"/>
    </source>
</evidence>
<sequence>MERFVKKSGLYQNPEKRRWEYWMVSQGGNKVLVSWLCWSAPKDVVEKWKVSNAC</sequence>
<dbReference type="EMBL" id="JAUSWM010000001">
    <property type="protein sequence ID" value="MDQ0482031.1"/>
    <property type="molecule type" value="Genomic_DNA"/>
</dbReference>
<protein>
    <submittedName>
        <fullName evidence="1">Uncharacterized protein</fullName>
    </submittedName>
</protein>
<dbReference type="Proteomes" id="UP001226720">
    <property type="component" value="Unassembled WGS sequence"/>
</dbReference>
<evidence type="ECO:0000313" key="2">
    <source>
        <dbReference type="Proteomes" id="UP001226720"/>
    </source>
</evidence>
<reference evidence="1" key="1">
    <citation type="submission" date="2023-07" db="EMBL/GenBank/DDBJ databases">
        <title>Genomic Encyclopedia of Type Strains, Phase IV (KMG-IV): sequencing the most valuable type-strain genomes for metagenomic binning, comparative biology and taxonomic classification.</title>
        <authorList>
            <person name="Goeker M."/>
        </authorList>
    </citation>
    <scope>NUCLEOTIDE SEQUENCE [LARGE SCALE GENOMIC DNA]</scope>
    <source>
        <strain evidence="1">JSM 076093</strain>
    </source>
</reference>
<organism evidence="1 2">
    <name type="scientific">Guptibacillus hwajinpoensis</name>
    <dbReference type="NCBI Taxonomy" id="208199"/>
    <lineage>
        <taxon>Bacteria</taxon>
        <taxon>Bacillati</taxon>
        <taxon>Bacillota</taxon>
        <taxon>Bacilli</taxon>
        <taxon>Bacillales</taxon>
        <taxon>Guptibacillaceae</taxon>
        <taxon>Guptibacillus</taxon>
    </lineage>
</organism>
<comment type="caution">
    <text evidence="1">The sequence shown here is derived from an EMBL/GenBank/DDBJ whole genome shotgun (WGS) entry which is preliminary data.</text>
</comment>
<proteinExistence type="predicted"/>
<keyword evidence="2" id="KW-1185">Reference proteome</keyword>
<dbReference type="GeneID" id="301325824"/>
<accession>A0ABU0JY62</accession>